<dbReference type="Pfam" id="PF08808">
    <property type="entry name" value="RES"/>
    <property type="match status" value="1"/>
</dbReference>
<name>A0ABV2R0I0_9HYPH</name>
<sequence length="264" mass="29304">MSSPIWTRVALSSEFRSFAGPCWRLVEAQHRVSTLKLTDTLAEQALLEDLIEAAKPAIPPECRHLDFLLATPFRYGSIYPYGSRFRRAGRTLGVYYAAEDPKTAVAEMAFYRLLFFAESPATPWPKDAAEYTAFSAEVATGRLLDLTAPPLSDDADIWTNRTDYAGCQAFAEAARAADADMIRYRSVRDPAGGGNLAILMCRAFARPVPGDRQTWRMRLSASGVQALCEFPRQAVEFPRETFVADPRIAGLNWDRAGVAVRVRS</sequence>
<reference evidence="2 3" key="1">
    <citation type="submission" date="2024-06" db="EMBL/GenBank/DDBJ databases">
        <title>Sorghum-associated microbial communities from plants grown in Nebraska, USA.</title>
        <authorList>
            <person name="Schachtman D."/>
        </authorList>
    </citation>
    <scope>NUCLEOTIDE SEQUENCE [LARGE SCALE GENOMIC DNA]</scope>
    <source>
        <strain evidence="2 3">3207</strain>
    </source>
</reference>
<gene>
    <name evidence="2" type="ORF">ABIE08_002571</name>
</gene>
<dbReference type="InterPro" id="IPR014914">
    <property type="entry name" value="RES_dom"/>
</dbReference>
<dbReference type="SMART" id="SM00953">
    <property type="entry name" value="RES"/>
    <property type="match status" value="1"/>
</dbReference>
<comment type="caution">
    <text evidence="2">The sequence shown here is derived from an EMBL/GenBank/DDBJ whole genome shotgun (WGS) entry which is preliminary data.</text>
</comment>
<feature type="domain" description="RES" evidence="1">
    <location>
        <begin position="72"/>
        <end position="210"/>
    </location>
</feature>
<accession>A0ABV2R0I0</accession>
<evidence type="ECO:0000313" key="2">
    <source>
        <dbReference type="EMBL" id="MET4634658.1"/>
    </source>
</evidence>
<organism evidence="2 3">
    <name type="scientific">Kaistia defluvii</name>
    <dbReference type="NCBI Taxonomy" id="410841"/>
    <lineage>
        <taxon>Bacteria</taxon>
        <taxon>Pseudomonadati</taxon>
        <taxon>Pseudomonadota</taxon>
        <taxon>Alphaproteobacteria</taxon>
        <taxon>Hyphomicrobiales</taxon>
        <taxon>Kaistiaceae</taxon>
        <taxon>Kaistia</taxon>
    </lineage>
</organism>
<protein>
    <recommendedName>
        <fullName evidence="1">RES domain-containing protein</fullName>
    </recommendedName>
</protein>
<evidence type="ECO:0000259" key="1">
    <source>
        <dbReference type="SMART" id="SM00953"/>
    </source>
</evidence>
<keyword evidence="3" id="KW-1185">Reference proteome</keyword>
<proteinExistence type="predicted"/>
<dbReference type="RefSeq" id="WP_354551480.1">
    <property type="nucleotide sequence ID" value="NZ_JBEPSM010000001.1"/>
</dbReference>
<dbReference type="EMBL" id="JBEPSM010000001">
    <property type="protein sequence ID" value="MET4634658.1"/>
    <property type="molecule type" value="Genomic_DNA"/>
</dbReference>
<evidence type="ECO:0000313" key="3">
    <source>
        <dbReference type="Proteomes" id="UP001549321"/>
    </source>
</evidence>
<dbReference type="Proteomes" id="UP001549321">
    <property type="component" value="Unassembled WGS sequence"/>
</dbReference>